<reference evidence="1 2" key="1">
    <citation type="submission" date="2018-02" db="EMBL/GenBank/DDBJ databases">
        <title>Bacteriophage NCPPB3778 and a type I-E CRISPR drive the evolution of the US Biological Select Agent, Rathayibacter toxicus.</title>
        <authorList>
            <person name="Davis E.W.II."/>
            <person name="Tabima J.F."/>
            <person name="Weisberg A.J."/>
            <person name="Lopes L.D."/>
            <person name="Wiseman M.S."/>
            <person name="Wiseman M.S."/>
            <person name="Pupko T."/>
            <person name="Belcher M.S."/>
            <person name="Sechler A.J."/>
            <person name="Tancos M.A."/>
            <person name="Schroeder B.K."/>
            <person name="Murray T.D."/>
            <person name="Luster D.G."/>
            <person name="Schneider W.L."/>
            <person name="Rogers E."/>
            <person name="Andreote F.D."/>
            <person name="Grunwald N.J."/>
            <person name="Putnam M.L."/>
            <person name="Chang J.H."/>
        </authorList>
    </citation>
    <scope>NUCLEOTIDE SEQUENCE [LARGE SCALE GENOMIC DNA]</scope>
    <source>
        <strain evidence="1 2">FH99</strain>
    </source>
</reference>
<organism evidence="1 2">
    <name type="scientific">Rathayibacter toxicus</name>
    <dbReference type="NCBI Taxonomy" id="145458"/>
    <lineage>
        <taxon>Bacteria</taxon>
        <taxon>Bacillati</taxon>
        <taxon>Actinomycetota</taxon>
        <taxon>Actinomycetes</taxon>
        <taxon>Micrococcales</taxon>
        <taxon>Microbacteriaceae</taxon>
        <taxon>Rathayibacter</taxon>
    </lineage>
</organism>
<gene>
    <name evidence="1" type="ORF">C5C51_05260</name>
</gene>
<protein>
    <submittedName>
        <fullName evidence="1">Uncharacterized protein</fullName>
    </submittedName>
</protein>
<proteinExistence type="predicted"/>
<evidence type="ECO:0000313" key="1">
    <source>
        <dbReference type="EMBL" id="PPI15201.1"/>
    </source>
</evidence>
<evidence type="ECO:0000313" key="2">
    <source>
        <dbReference type="Proteomes" id="UP000237966"/>
    </source>
</evidence>
<dbReference type="Gene3D" id="3.40.50.300">
    <property type="entry name" value="P-loop containing nucleotide triphosphate hydrolases"/>
    <property type="match status" value="1"/>
</dbReference>
<comment type="caution">
    <text evidence="1">The sequence shown here is derived from an EMBL/GenBank/DDBJ whole genome shotgun (WGS) entry which is preliminary data.</text>
</comment>
<sequence length="79" mass="8954">MVIPSQDQPRKVWSQCSNFVVHRIQNPEDLSRIRQITLYISDSVQCRLPSSPKQHPLILGNSVMVTGSMISQLGTPPRR</sequence>
<dbReference type="EMBL" id="PSWU01000007">
    <property type="protein sequence ID" value="PPI15201.1"/>
    <property type="molecule type" value="Genomic_DNA"/>
</dbReference>
<accession>A0A2S5Y6X4</accession>
<dbReference type="InterPro" id="IPR027417">
    <property type="entry name" value="P-loop_NTPase"/>
</dbReference>
<dbReference type="Proteomes" id="UP000237966">
    <property type="component" value="Unassembled WGS sequence"/>
</dbReference>
<name>A0A2S5Y6X4_9MICO</name>
<dbReference type="AlphaFoldDB" id="A0A2S5Y6X4"/>